<evidence type="ECO:0000313" key="8">
    <source>
        <dbReference type="EMBL" id="KEO73060.1"/>
    </source>
</evidence>
<evidence type="ECO:0000256" key="3">
    <source>
        <dbReference type="ARBA" id="ARBA00022781"/>
    </source>
</evidence>
<dbReference type="PROSITE" id="PS00389">
    <property type="entry name" value="ATPASE_DELTA"/>
    <property type="match status" value="1"/>
</dbReference>
<dbReference type="Proteomes" id="UP000027821">
    <property type="component" value="Unassembled WGS sequence"/>
</dbReference>
<gene>
    <name evidence="7" type="primary">atpH</name>
    <name evidence="8" type="ORF">EL17_15745</name>
</gene>
<dbReference type="InterPro" id="IPR000711">
    <property type="entry name" value="ATPase_OSCP/dsu"/>
</dbReference>
<dbReference type="NCBIfam" id="TIGR01145">
    <property type="entry name" value="ATP_synt_delta"/>
    <property type="match status" value="1"/>
</dbReference>
<dbReference type="GO" id="GO:0046933">
    <property type="term" value="F:proton-transporting ATP synthase activity, rotational mechanism"/>
    <property type="evidence" value="ECO:0007669"/>
    <property type="project" value="UniProtKB-UniRule"/>
</dbReference>
<dbReference type="GO" id="GO:0005886">
    <property type="term" value="C:plasma membrane"/>
    <property type="evidence" value="ECO:0007669"/>
    <property type="project" value="UniProtKB-SubCell"/>
</dbReference>
<keyword evidence="5 7" id="KW-0472">Membrane</keyword>
<comment type="caution">
    <text evidence="8">The sequence shown here is derived from an EMBL/GenBank/DDBJ whole genome shotgun (WGS) entry which is preliminary data.</text>
</comment>
<name>A0A074KXX9_9BACT</name>
<protein>
    <recommendedName>
        <fullName evidence="7">ATP synthase subunit delta</fullName>
    </recommendedName>
    <alternativeName>
        <fullName evidence="7">ATP synthase F(1) sector subunit delta</fullName>
    </alternativeName>
    <alternativeName>
        <fullName evidence="7">F-type ATPase subunit delta</fullName>
        <shortName evidence="7">F-ATPase subunit delta</shortName>
    </alternativeName>
</protein>
<dbReference type="EMBL" id="JMIH01000023">
    <property type="protein sequence ID" value="KEO73060.1"/>
    <property type="molecule type" value="Genomic_DNA"/>
</dbReference>
<keyword evidence="3 7" id="KW-0375">Hydrogen ion transport</keyword>
<dbReference type="InterPro" id="IPR026015">
    <property type="entry name" value="ATP_synth_OSCP/delta_N_sf"/>
</dbReference>
<dbReference type="RefSeq" id="WP_035076328.1">
    <property type="nucleotide sequence ID" value="NZ_JMIH01000023.1"/>
</dbReference>
<dbReference type="AlphaFoldDB" id="A0A074KXX9"/>
<keyword evidence="4 7" id="KW-0406">Ion transport</keyword>
<dbReference type="SUPFAM" id="SSF47928">
    <property type="entry name" value="N-terminal domain of the delta subunit of the F1F0-ATP synthase"/>
    <property type="match status" value="1"/>
</dbReference>
<keyword evidence="9" id="KW-1185">Reference proteome</keyword>
<dbReference type="Pfam" id="PF00213">
    <property type="entry name" value="OSCP"/>
    <property type="match status" value="1"/>
</dbReference>
<dbReference type="Gene3D" id="1.10.520.20">
    <property type="entry name" value="N-terminal domain of the delta subunit of the F1F0-ATP synthase"/>
    <property type="match status" value="1"/>
</dbReference>
<dbReference type="PANTHER" id="PTHR11910">
    <property type="entry name" value="ATP SYNTHASE DELTA CHAIN"/>
    <property type="match status" value="1"/>
</dbReference>
<keyword evidence="2 7" id="KW-0813">Transport</keyword>
<evidence type="ECO:0000256" key="5">
    <source>
        <dbReference type="ARBA" id="ARBA00023136"/>
    </source>
</evidence>
<comment type="similarity">
    <text evidence="7">Belongs to the ATPase delta chain family.</text>
</comment>
<keyword evidence="7" id="KW-0139">CF(1)</keyword>
<organism evidence="8 9">
    <name type="scientific">Anditalea andensis</name>
    <dbReference type="NCBI Taxonomy" id="1048983"/>
    <lineage>
        <taxon>Bacteria</taxon>
        <taxon>Pseudomonadati</taxon>
        <taxon>Bacteroidota</taxon>
        <taxon>Cytophagia</taxon>
        <taxon>Cytophagales</taxon>
        <taxon>Cytophagaceae</taxon>
        <taxon>Anditalea</taxon>
    </lineage>
</organism>
<dbReference type="HAMAP" id="MF_01416">
    <property type="entry name" value="ATP_synth_delta_bact"/>
    <property type="match status" value="1"/>
</dbReference>
<dbReference type="InterPro" id="IPR020781">
    <property type="entry name" value="ATPase_OSCP/d_CS"/>
</dbReference>
<dbReference type="GO" id="GO:0045259">
    <property type="term" value="C:proton-transporting ATP synthase complex"/>
    <property type="evidence" value="ECO:0007669"/>
    <property type="project" value="UniProtKB-KW"/>
</dbReference>
<evidence type="ECO:0000256" key="1">
    <source>
        <dbReference type="ARBA" id="ARBA00004370"/>
    </source>
</evidence>
<comment type="subcellular location">
    <subcellularLocation>
        <location evidence="7">Cell membrane</location>
        <topology evidence="7">Peripheral membrane protein</topology>
    </subcellularLocation>
    <subcellularLocation>
        <location evidence="1">Membrane</location>
    </subcellularLocation>
</comment>
<sequence length="185" mass="21416">MSIYRIASRYAKSVLDLALEQDSLEEVLLDMKRLESIGNSNSEFSSVIKSPVIPSDKKLNILKALFPDGNRLTLTFFDIIIRKERVGYLLDIAKAFQIQYNEYKNIQVAEVTTTYPLDEEQRNKFKKVVSEISKKEQVELKEKVDENIIGGFVLKIGDRQLDESIKSKLKSLQLMFSHDLYEKQF</sequence>
<keyword evidence="6 7" id="KW-0066">ATP synthesis</keyword>
<dbReference type="STRING" id="1048983.EL17_15745"/>
<dbReference type="OrthoDB" id="9802471at2"/>
<reference evidence="8 9" key="1">
    <citation type="submission" date="2014-04" db="EMBL/GenBank/DDBJ databases">
        <title>Characterization and application of a salt tolerant electro-active bacterium.</title>
        <authorList>
            <person name="Yang L."/>
            <person name="Wei S."/>
            <person name="Tay Q.X.M."/>
        </authorList>
    </citation>
    <scope>NUCLEOTIDE SEQUENCE [LARGE SCALE GENOMIC DNA]</scope>
    <source>
        <strain evidence="8 9">LY1</strain>
    </source>
</reference>
<comment type="function">
    <text evidence="7">This protein is part of the stalk that links CF(0) to CF(1). It either transmits conformational changes from CF(0) to CF(1) or is implicated in proton conduction.</text>
</comment>
<evidence type="ECO:0000256" key="4">
    <source>
        <dbReference type="ARBA" id="ARBA00023065"/>
    </source>
</evidence>
<dbReference type="PRINTS" id="PR00125">
    <property type="entry name" value="ATPASEDELTA"/>
</dbReference>
<evidence type="ECO:0000313" key="9">
    <source>
        <dbReference type="Proteomes" id="UP000027821"/>
    </source>
</evidence>
<evidence type="ECO:0000256" key="6">
    <source>
        <dbReference type="ARBA" id="ARBA00023310"/>
    </source>
</evidence>
<evidence type="ECO:0000256" key="7">
    <source>
        <dbReference type="HAMAP-Rule" id="MF_01416"/>
    </source>
</evidence>
<evidence type="ECO:0000256" key="2">
    <source>
        <dbReference type="ARBA" id="ARBA00022448"/>
    </source>
</evidence>
<accession>A0A074KXX9</accession>
<keyword evidence="7" id="KW-1003">Cell membrane</keyword>
<comment type="function">
    <text evidence="7">F(1)F(0) ATP synthase produces ATP from ADP in the presence of a proton or sodium gradient. F-type ATPases consist of two structural domains, F(1) containing the extramembraneous catalytic core and F(0) containing the membrane proton channel, linked together by a central stalk and a peripheral stalk. During catalysis, ATP synthesis in the catalytic domain of F(1) is coupled via a rotary mechanism of the central stalk subunits to proton translocation.</text>
</comment>
<dbReference type="eggNOG" id="COG0712">
    <property type="taxonomic scope" value="Bacteria"/>
</dbReference>
<proteinExistence type="inferred from homology"/>